<dbReference type="Proteomes" id="UP000265520">
    <property type="component" value="Unassembled WGS sequence"/>
</dbReference>
<dbReference type="GO" id="GO:0015074">
    <property type="term" value="P:DNA integration"/>
    <property type="evidence" value="ECO:0007669"/>
    <property type="project" value="InterPro"/>
</dbReference>
<dbReference type="Pfam" id="PF25597">
    <property type="entry name" value="SH3_retrovirus"/>
    <property type="match status" value="1"/>
</dbReference>
<dbReference type="InterPro" id="IPR039537">
    <property type="entry name" value="Retrotran_Ty1/copia-like"/>
</dbReference>
<dbReference type="InterPro" id="IPR057670">
    <property type="entry name" value="SH3_retrovirus"/>
</dbReference>
<dbReference type="SUPFAM" id="SSF53098">
    <property type="entry name" value="Ribonuclease H-like"/>
    <property type="match status" value="1"/>
</dbReference>
<feature type="non-terminal residue" evidence="2">
    <location>
        <position position="159"/>
    </location>
</feature>
<name>A0A392NLH0_9FABA</name>
<feature type="domain" description="Integrase catalytic" evidence="1">
    <location>
        <begin position="1"/>
        <end position="106"/>
    </location>
</feature>
<dbReference type="InterPro" id="IPR012337">
    <property type="entry name" value="RNaseH-like_sf"/>
</dbReference>
<organism evidence="2 3">
    <name type="scientific">Trifolium medium</name>
    <dbReference type="NCBI Taxonomy" id="97028"/>
    <lineage>
        <taxon>Eukaryota</taxon>
        <taxon>Viridiplantae</taxon>
        <taxon>Streptophyta</taxon>
        <taxon>Embryophyta</taxon>
        <taxon>Tracheophyta</taxon>
        <taxon>Spermatophyta</taxon>
        <taxon>Magnoliopsida</taxon>
        <taxon>eudicotyledons</taxon>
        <taxon>Gunneridae</taxon>
        <taxon>Pentapetalae</taxon>
        <taxon>rosids</taxon>
        <taxon>fabids</taxon>
        <taxon>Fabales</taxon>
        <taxon>Fabaceae</taxon>
        <taxon>Papilionoideae</taxon>
        <taxon>50 kb inversion clade</taxon>
        <taxon>NPAAA clade</taxon>
        <taxon>Hologalegina</taxon>
        <taxon>IRL clade</taxon>
        <taxon>Trifolieae</taxon>
        <taxon>Trifolium</taxon>
    </lineage>
</organism>
<dbReference type="EMBL" id="LXQA010044096">
    <property type="protein sequence ID" value="MCI00728.1"/>
    <property type="molecule type" value="Genomic_DNA"/>
</dbReference>
<sequence length="159" mass="18787">MTRKEMIADLMGPMQVKNLGGKRYVFVVVDDFSKFTWMNFIKEKSHTFNGLKDLCRHLEREKEGVIVRIRSDHGKEFENAKFSDFCSSEGISHEFSSTLYELWKGRKPIVKYFHVFGSKCYILANREQRRKMDPKSDEGRFLGYSTNSRAYRVFNSRTK</sequence>
<dbReference type="PANTHER" id="PTHR42648">
    <property type="entry name" value="TRANSPOSASE, PUTATIVE-RELATED"/>
    <property type="match status" value="1"/>
</dbReference>
<reference evidence="2 3" key="1">
    <citation type="journal article" date="2018" name="Front. Plant Sci.">
        <title>Red Clover (Trifolium pratense) and Zigzag Clover (T. medium) - A Picture of Genomic Similarities and Differences.</title>
        <authorList>
            <person name="Dluhosova J."/>
            <person name="Istvanek J."/>
            <person name="Nedelnik J."/>
            <person name="Repkova J."/>
        </authorList>
    </citation>
    <scope>NUCLEOTIDE SEQUENCE [LARGE SCALE GENOMIC DNA]</scope>
    <source>
        <strain evidence="3">cv. 10/8</strain>
        <tissue evidence="2">Leaf</tissue>
    </source>
</reference>
<accession>A0A392NLH0</accession>
<evidence type="ECO:0000259" key="1">
    <source>
        <dbReference type="PROSITE" id="PS50994"/>
    </source>
</evidence>
<dbReference type="PANTHER" id="PTHR42648:SF21">
    <property type="entry name" value="CYSTEINE-RICH RLK (RECEPTOR-LIKE PROTEIN KINASE) 8"/>
    <property type="match status" value="1"/>
</dbReference>
<evidence type="ECO:0000313" key="2">
    <source>
        <dbReference type="EMBL" id="MCI00728.1"/>
    </source>
</evidence>
<evidence type="ECO:0000313" key="3">
    <source>
        <dbReference type="Proteomes" id="UP000265520"/>
    </source>
</evidence>
<dbReference type="AlphaFoldDB" id="A0A392NLH0"/>
<dbReference type="PROSITE" id="PS50994">
    <property type="entry name" value="INTEGRASE"/>
    <property type="match status" value="1"/>
</dbReference>
<dbReference type="InterPro" id="IPR001584">
    <property type="entry name" value="Integrase_cat-core"/>
</dbReference>
<dbReference type="Pfam" id="PF00665">
    <property type="entry name" value="rve"/>
    <property type="match status" value="1"/>
</dbReference>
<dbReference type="Gene3D" id="3.30.420.10">
    <property type="entry name" value="Ribonuclease H-like superfamily/Ribonuclease H"/>
    <property type="match status" value="1"/>
</dbReference>
<comment type="caution">
    <text evidence="2">The sequence shown here is derived from an EMBL/GenBank/DDBJ whole genome shotgun (WGS) entry which is preliminary data.</text>
</comment>
<protein>
    <submittedName>
        <fullName evidence="2">Copia protein</fullName>
    </submittedName>
</protein>
<proteinExistence type="predicted"/>
<dbReference type="InterPro" id="IPR036397">
    <property type="entry name" value="RNaseH_sf"/>
</dbReference>
<keyword evidence="3" id="KW-1185">Reference proteome</keyword>
<dbReference type="GO" id="GO:0003676">
    <property type="term" value="F:nucleic acid binding"/>
    <property type="evidence" value="ECO:0007669"/>
    <property type="project" value="InterPro"/>
</dbReference>